<dbReference type="GO" id="GO:0006814">
    <property type="term" value="P:sodium ion transport"/>
    <property type="evidence" value="ECO:0007669"/>
    <property type="project" value="UniProtKB-KW"/>
</dbReference>
<evidence type="ECO:0000256" key="6">
    <source>
        <dbReference type="ARBA" id="ARBA00022989"/>
    </source>
</evidence>
<evidence type="ECO:0000256" key="7">
    <source>
        <dbReference type="ARBA" id="ARBA00023053"/>
    </source>
</evidence>
<comment type="subcellular location">
    <subcellularLocation>
        <location evidence="1">Cell membrane</location>
        <topology evidence="1">Multi-pass membrane protein</topology>
    </subcellularLocation>
</comment>
<evidence type="ECO:0000256" key="1">
    <source>
        <dbReference type="ARBA" id="ARBA00004651"/>
    </source>
</evidence>
<accession>A0A9J6H4M6</accession>
<reference evidence="13 14" key="1">
    <citation type="journal article" date="2020" name="Cell">
        <title>Large-Scale Comparative Analyses of Tick Genomes Elucidate Their Genetic Diversity and Vector Capacities.</title>
        <authorList>
            <consortium name="Tick Genome and Microbiome Consortium (TIGMIC)"/>
            <person name="Jia N."/>
            <person name="Wang J."/>
            <person name="Shi W."/>
            <person name="Du L."/>
            <person name="Sun Y."/>
            <person name="Zhan W."/>
            <person name="Jiang J.F."/>
            <person name="Wang Q."/>
            <person name="Zhang B."/>
            <person name="Ji P."/>
            <person name="Bell-Sakyi L."/>
            <person name="Cui X.M."/>
            <person name="Yuan T.T."/>
            <person name="Jiang B.G."/>
            <person name="Yang W.F."/>
            <person name="Lam T.T."/>
            <person name="Chang Q.C."/>
            <person name="Ding S.J."/>
            <person name="Wang X.J."/>
            <person name="Zhu J.G."/>
            <person name="Ruan X.D."/>
            <person name="Zhao L."/>
            <person name="Wei J.T."/>
            <person name="Ye R.Z."/>
            <person name="Que T.C."/>
            <person name="Du C.H."/>
            <person name="Zhou Y.H."/>
            <person name="Cheng J.X."/>
            <person name="Dai P.F."/>
            <person name="Guo W.B."/>
            <person name="Han X.H."/>
            <person name="Huang E.J."/>
            <person name="Li L.F."/>
            <person name="Wei W."/>
            <person name="Gao Y.C."/>
            <person name="Liu J.Z."/>
            <person name="Shao H.Z."/>
            <person name="Wang X."/>
            <person name="Wang C.C."/>
            <person name="Yang T.C."/>
            <person name="Huo Q.B."/>
            <person name="Li W."/>
            <person name="Chen H.Y."/>
            <person name="Chen S.E."/>
            <person name="Zhou L.G."/>
            <person name="Ni X.B."/>
            <person name="Tian J.H."/>
            <person name="Sheng Y."/>
            <person name="Liu T."/>
            <person name="Pan Y.S."/>
            <person name="Xia L.Y."/>
            <person name="Li J."/>
            <person name="Zhao F."/>
            <person name="Cao W.C."/>
        </authorList>
    </citation>
    <scope>NUCLEOTIDE SEQUENCE [LARGE SCALE GENOMIC DNA]</scope>
    <source>
        <strain evidence="13">HaeL-2018</strain>
    </source>
</reference>
<feature type="transmembrane region" description="Helical" evidence="12">
    <location>
        <begin position="103"/>
        <end position="125"/>
    </location>
</feature>
<keyword evidence="4" id="KW-1003">Cell membrane</keyword>
<dbReference type="Gene3D" id="1.20.1730.10">
    <property type="entry name" value="Sodium/glucose cotransporter"/>
    <property type="match status" value="1"/>
</dbReference>
<evidence type="ECO:0000256" key="4">
    <source>
        <dbReference type="ARBA" id="ARBA00022475"/>
    </source>
</evidence>
<evidence type="ECO:0000256" key="12">
    <source>
        <dbReference type="SAM" id="Phobius"/>
    </source>
</evidence>
<dbReference type="PROSITE" id="PS50283">
    <property type="entry name" value="NA_SOLUT_SYMP_3"/>
    <property type="match status" value="1"/>
</dbReference>
<dbReference type="InterPro" id="IPR038377">
    <property type="entry name" value="Na/Glc_symporter_sf"/>
</dbReference>
<evidence type="ECO:0000256" key="9">
    <source>
        <dbReference type="ARBA" id="ARBA00023136"/>
    </source>
</evidence>
<evidence type="ECO:0000256" key="10">
    <source>
        <dbReference type="ARBA" id="ARBA00023201"/>
    </source>
</evidence>
<dbReference type="EMBL" id="JABSTR010000011">
    <property type="protein sequence ID" value="KAH9382259.1"/>
    <property type="molecule type" value="Genomic_DNA"/>
</dbReference>
<feature type="transmembrane region" description="Helical" evidence="12">
    <location>
        <begin position="69"/>
        <end position="91"/>
    </location>
</feature>
<keyword evidence="5 12" id="KW-0812">Transmembrane</keyword>
<comment type="caution">
    <text evidence="13">The sequence shown here is derived from an EMBL/GenBank/DDBJ whole genome shotgun (WGS) entry which is preliminary data.</text>
</comment>
<dbReference type="PANTHER" id="PTHR42985:SF40">
    <property type="entry name" value="LD47995P-RELATED"/>
    <property type="match status" value="1"/>
</dbReference>
<comment type="similarity">
    <text evidence="2 11">Belongs to the sodium:solute symporter (SSF) (TC 2.A.21) family.</text>
</comment>
<feature type="transmembrane region" description="Helical" evidence="12">
    <location>
        <begin position="31"/>
        <end position="49"/>
    </location>
</feature>
<keyword evidence="10" id="KW-0739">Sodium transport</keyword>
<dbReference type="AlphaFoldDB" id="A0A9J6H4M6"/>
<gene>
    <name evidence="13" type="ORF">HPB48_016560</name>
</gene>
<keyword evidence="6 12" id="KW-1133">Transmembrane helix</keyword>
<keyword evidence="7" id="KW-0915">Sodium</keyword>
<evidence type="ECO:0000256" key="2">
    <source>
        <dbReference type="ARBA" id="ARBA00006434"/>
    </source>
</evidence>
<dbReference type="VEuPathDB" id="VectorBase:HLOH_041004"/>
<evidence type="ECO:0000256" key="5">
    <source>
        <dbReference type="ARBA" id="ARBA00022692"/>
    </source>
</evidence>
<proteinExistence type="inferred from homology"/>
<dbReference type="Proteomes" id="UP000821853">
    <property type="component" value="Chromosome 9"/>
</dbReference>
<dbReference type="Pfam" id="PF00474">
    <property type="entry name" value="SSF"/>
    <property type="match status" value="1"/>
</dbReference>
<dbReference type="GO" id="GO:0005886">
    <property type="term" value="C:plasma membrane"/>
    <property type="evidence" value="ECO:0007669"/>
    <property type="project" value="UniProtKB-SubCell"/>
</dbReference>
<name>A0A9J6H4M6_HAELO</name>
<sequence length="144" mass="15936">MQGYVIAANTFQPVNKKRTSRTGMTLHTEHAVFGTLVVLNLVLGLYFSLRRKARLADTTSEVFLGSRALRAIPLAASVVASLFSSMGMVGFVGHSYAFGFHLIWNHLAKLVLAPLAAYLFLPVFFDLRITSVFEVSFCKKYVMA</sequence>
<evidence type="ECO:0000313" key="14">
    <source>
        <dbReference type="Proteomes" id="UP000821853"/>
    </source>
</evidence>
<evidence type="ECO:0008006" key="15">
    <source>
        <dbReference type="Google" id="ProtNLM"/>
    </source>
</evidence>
<dbReference type="InterPro" id="IPR001734">
    <property type="entry name" value="Na/solute_symporter"/>
</dbReference>
<keyword evidence="9 12" id="KW-0472">Membrane</keyword>
<dbReference type="GO" id="GO:0015293">
    <property type="term" value="F:symporter activity"/>
    <property type="evidence" value="ECO:0007669"/>
    <property type="project" value="TreeGrafter"/>
</dbReference>
<evidence type="ECO:0000313" key="13">
    <source>
        <dbReference type="EMBL" id="KAH9382259.1"/>
    </source>
</evidence>
<dbReference type="OrthoDB" id="6508424at2759"/>
<evidence type="ECO:0000256" key="8">
    <source>
        <dbReference type="ARBA" id="ARBA00023065"/>
    </source>
</evidence>
<evidence type="ECO:0000256" key="11">
    <source>
        <dbReference type="RuleBase" id="RU362091"/>
    </source>
</evidence>
<keyword evidence="14" id="KW-1185">Reference proteome</keyword>
<keyword evidence="3" id="KW-0813">Transport</keyword>
<evidence type="ECO:0000256" key="3">
    <source>
        <dbReference type="ARBA" id="ARBA00022448"/>
    </source>
</evidence>
<dbReference type="InterPro" id="IPR051163">
    <property type="entry name" value="Sodium:Solute_Symporter_SSF"/>
</dbReference>
<dbReference type="PANTHER" id="PTHR42985">
    <property type="entry name" value="SODIUM-COUPLED MONOCARBOXYLATE TRANSPORTER"/>
    <property type="match status" value="1"/>
</dbReference>
<protein>
    <recommendedName>
        <fullName evidence="15">Sodium-dependent multivitamin transporter</fullName>
    </recommendedName>
</protein>
<organism evidence="13 14">
    <name type="scientific">Haemaphysalis longicornis</name>
    <name type="common">Bush tick</name>
    <dbReference type="NCBI Taxonomy" id="44386"/>
    <lineage>
        <taxon>Eukaryota</taxon>
        <taxon>Metazoa</taxon>
        <taxon>Ecdysozoa</taxon>
        <taxon>Arthropoda</taxon>
        <taxon>Chelicerata</taxon>
        <taxon>Arachnida</taxon>
        <taxon>Acari</taxon>
        <taxon>Parasitiformes</taxon>
        <taxon>Ixodida</taxon>
        <taxon>Ixodoidea</taxon>
        <taxon>Ixodidae</taxon>
        <taxon>Haemaphysalinae</taxon>
        <taxon>Haemaphysalis</taxon>
    </lineage>
</organism>
<keyword evidence="8" id="KW-0406">Ion transport</keyword>